<comment type="caution">
    <text evidence="3">The sequence shown here is derived from an EMBL/GenBank/DDBJ whole genome shotgun (WGS) entry which is preliminary data.</text>
</comment>
<dbReference type="STRING" id="1797.RMCT_0967"/>
<gene>
    <name evidence="3" type="ORF">RMCT_0967</name>
</gene>
<dbReference type="AlphaFoldDB" id="A0A100XCC8"/>
<feature type="domain" description="Mce/MlaD" evidence="1">
    <location>
        <begin position="31"/>
        <end position="103"/>
    </location>
</feature>
<dbReference type="InterPro" id="IPR024516">
    <property type="entry name" value="Mce_C"/>
</dbReference>
<dbReference type="PANTHER" id="PTHR33371:SF18">
    <property type="entry name" value="MCE-FAMILY PROTEIN MCE3C"/>
    <property type="match status" value="1"/>
</dbReference>
<sequence length="351" mass="37453">MRAGFIGFVLIVLVITIGLQPERIIQWATSIRYQALFSEAGGITVGNDVTISGIKVGTVNEVTLHDGDALVTFTVAGKHQLGAQTTAHIRTGSLLGERVITLESYGSEPLRGTDVIPTSRTSSPYSLTDAVGDLATNTAGTDTAALNQALDTLSATIDQIAPRLGPTFDGLSRLSRSLNDRNENLAGLLASAGEVTKVLAERSQQLNTLILNANDLLAVLNERREAIVTLLANTSAVAQELTALVADNEAELAPTLERLNSVMEMLERNRDNIAKILPNLKKFILAQGETLANGPYYNAFVPNLNPAQILQPFLDYAFGFRRGTNAGQPPDTVGPRAELPLPYNAIPGGTR</sequence>
<dbReference type="PRINTS" id="PR01782">
    <property type="entry name" value="MCEVIRFACTOR"/>
</dbReference>
<accession>A0A100XCC8</accession>
<reference evidence="4" key="2">
    <citation type="submission" date="2016-02" db="EMBL/GenBank/DDBJ databases">
        <title>Draft genome sequence of five rapidly growing Mycobacterium species.</title>
        <authorList>
            <person name="Katahira K."/>
            <person name="Gotou Y."/>
            <person name="Iida K."/>
            <person name="Ogura Y."/>
            <person name="Hayashi T."/>
        </authorList>
    </citation>
    <scope>NUCLEOTIDE SEQUENCE [LARGE SCALE GENOMIC DNA]</scope>
    <source>
        <strain evidence="4">JCM6362</strain>
    </source>
</reference>
<reference evidence="3 4" key="1">
    <citation type="journal article" date="2016" name="Genome Announc.">
        <title>Draft Genome Sequences of Five Rapidly Growing Mycobacterium Species, M. thermoresistibile, M. fortuitum subsp. acetamidolyticum, M. canariasense, M. brisbanense, and M. novocastrense.</title>
        <authorList>
            <person name="Katahira K."/>
            <person name="Ogura Y."/>
            <person name="Gotoh Y."/>
            <person name="Hayashi T."/>
        </authorList>
    </citation>
    <scope>NUCLEOTIDE SEQUENCE [LARGE SCALE GENOMIC DNA]</scope>
    <source>
        <strain evidence="3 4">JCM6362</strain>
    </source>
</reference>
<dbReference type="InterPro" id="IPR005693">
    <property type="entry name" value="Mce"/>
</dbReference>
<dbReference type="Pfam" id="PF11887">
    <property type="entry name" value="Mce4_CUP1"/>
    <property type="match status" value="1"/>
</dbReference>
<dbReference type="InterPro" id="IPR052336">
    <property type="entry name" value="MlaD_Phospholipid_Transporter"/>
</dbReference>
<dbReference type="InterPro" id="IPR003399">
    <property type="entry name" value="Mce/MlaD"/>
</dbReference>
<dbReference type="Proteomes" id="UP000069654">
    <property type="component" value="Unassembled WGS sequence"/>
</dbReference>
<dbReference type="NCBIfam" id="TIGR00996">
    <property type="entry name" value="Mtu_fam_mce"/>
    <property type="match status" value="1"/>
</dbReference>
<dbReference type="EMBL" id="BCTB01000004">
    <property type="protein sequence ID" value="GAT13996.1"/>
    <property type="molecule type" value="Genomic_DNA"/>
</dbReference>
<dbReference type="PANTHER" id="PTHR33371">
    <property type="entry name" value="INTERMEMBRANE PHOSPHOLIPID TRANSPORT SYSTEM BINDING PROTEIN MLAD-RELATED"/>
    <property type="match status" value="1"/>
</dbReference>
<organism evidence="3 4">
    <name type="scientific">Mycolicibacterium thermoresistibile</name>
    <name type="common">Mycobacterium thermoresistibile</name>
    <dbReference type="NCBI Taxonomy" id="1797"/>
    <lineage>
        <taxon>Bacteria</taxon>
        <taxon>Bacillati</taxon>
        <taxon>Actinomycetota</taxon>
        <taxon>Actinomycetes</taxon>
        <taxon>Mycobacteriales</taxon>
        <taxon>Mycobacteriaceae</taxon>
        <taxon>Mycolicibacterium</taxon>
    </lineage>
</organism>
<feature type="domain" description="Mammalian cell entry C-terminal" evidence="2">
    <location>
        <begin position="108"/>
        <end position="285"/>
    </location>
</feature>
<proteinExistence type="predicted"/>
<evidence type="ECO:0000259" key="1">
    <source>
        <dbReference type="Pfam" id="PF02470"/>
    </source>
</evidence>
<dbReference type="Pfam" id="PF02470">
    <property type="entry name" value="MlaD"/>
    <property type="match status" value="1"/>
</dbReference>
<evidence type="ECO:0000259" key="2">
    <source>
        <dbReference type="Pfam" id="PF11887"/>
    </source>
</evidence>
<name>A0A100XCC8_MYCTH</name>
<protein>
    <submittedName>
        <fullName evidence="3">Virulence factor Mce family protein</fullName>
    </submittedName>
</protein>
<dbReference type="GO" id="GO:0005576">
    <property type="term" value="C:extracellular region"/>
    <property type="evidence" value="ECO:0007669"/>
    <property type="project" value="TreeGrafter"/>
</dbReference>
<evidence type="ECO:0000313" key="3">
    <source>
        <dbReference type="EMBL" id="GAT13996.1"/>
    </source>
</evidence>
<evidence type="ECO:0000313" key="4">
    <source>
        <dbReference type="Proteomes" id="UP000069654"/>
    </source>
</evidence>